<name>A0A162I577_9HYPO</name>
<dbReference type="Gene3D" id="3.40.390.10">
    <property type="entry name" value="Collagenase (Catalytic Domain)"/>
    <property type="match status" value="1"/>
</dbReference>
<evidence type="ECO:0000256" key="2">
    <source>
        <dbReference type="ARBA" id="ARBA00008721"/>
    </source>
</evidence>
<evidence type="ECO:0000256" key="9">
    <source>
        <dbReference type="ARBA" id="ARBA00023157"/>
    </source>
</evidence>
<organism evidence="11 12">
    <name type="scientific">Moelleriella libera RCEF 2490</name>
    <dbReference type="NCBI Taxonomy" id="1081109"/>
    <lineage>
        <taxon>Eukaryota</taxon>
        <taxon>Fungi</taxon>
        <taxon>Dikarya</taxon>
        <taxon>Ascomycota</taxon>
        <taxon>Pezizomycotina</taxon>
        <taxon>Sordariomycetes</taxon>
        <taxon>Hypocreomycetidae</taxon>
        <taxon>Hypocreales</taxon>
        <taxon>Clavicipitaceae</taxon>
        <taxon>Moelleriella</taxon>
    </lineage>
</organism>
<dbReference type="PANTHER" id="PTHR47466">
    <property type="match status" value="1"/>
</dbReference>
<dbReference type="GO" id="GO:0008237">
    <property type="term" value="F:metallopeptidase activity"/>
    <property type="evidence" value="ECO:0007669"/>
    <property type="project" value="UniProtKB-KW"/>
</dbReference>
<evidence type="ECO:0000256" key="6">
    <source>
        <dbReference type="ARBA" id="ARBA00022801"/>
    </source>
</evidence>
<keyword evidence="4" id="KW-0479">Metal-binding</keyword>
<dbReference type="OrthoDB" id="536211at2759"/>
<keyword evidence="3" id="KW-0645">Protease</keyword>
<dbReference type="GO" id="GO:0006508">
    <property type="term" value="P:proteolysis"/>
    <property type="evidence" value="ECO:0007669"/>
    <property type="project" value="UniProtKB-KW"/>
</dbReference>
<dbReference type="EMBL" id="AZGY01000028">
    <property type="protein sequence ID" value="KZZ88773.1"/>
    <property type="molecule type" value="Genomic_DNA"/>
</dbReference>
<feature type="domain" description="Peptidase M43 pregnancy-associated plasma-A" evidence="10">
    <location>
        <begin position="53"/>
        <end position="137"/>
    </location>
</feature>
<evidence type="ECO:0000259" key="10">
    <source>
        <dbReference type="Pfam" id="PF05572"/>
    </source>
</evidence>
<dbReference type="GO" id="GO:0046872">
    <property type="term" value="F:metal ion binding"/>
    <property type="evidence" value="ECO:0007669"/>
    <property type="project" value="UniProtKB-KW"/>
</dbReference>
<proteinExistence type="inferred from homology"/>
<keyword evidence="6" id="KW-0378">Hydrolase</keyword>
<dbReference type="Pfam" id="PF05572">
    <property type="entry name" value="Peptidase_M43"/>
    <property type="match status" value="1"/>
</dbReference>
<keyword evidence="5" id="KW-0732">Signal</keyword>
<evidence type="ECO:0000313" key="11">
    <source>
        <dbReference type="EMBL" id="KZZ88773.1"/>
    </source>
</evidence>
<gene>
    <name evidence="11" type="ORF">AAL_07974</name>
</gene>
<evidence type="ECO:0000256" key="7">
    <source>
        <dbReference type="ARBA" id="ARBA00022833"/>
    </source>
</evidence>
<dbReference type="InterPro" id="IPR024079">
    <property type="entry name" value="MetalloPept_cat_dom_sf"/>
</dbReference>
<accession>A0A162I577</accession>
<sequence>MQKLRQGKPTTLELYYVRQIKAPFGSASGVTLDYAGEGIDGCAVTFRSMQRRPTALPHEVGHWLGLIHTFEGGCEGPNDFVDDTPPEANGAHGCFEGRRSCPDQNKDGFDPVHNFMTYSPDSCRNEFTRGQVERMHDIWSRSRNPPGFKPSPPLILNQGQLPYYPFPQNYEQGARRCENNQRDGKPAKENDCGSVYWCSNDFWRSDAKQKQYWDAVSCLKDRLPPKAEADIRKLLVRPISL</sequence>
<evidence type="ECO:0000256" key="5">
    <source>
        <dbReference type="ARBA" id="ARBA00022729"/>
    </source>
</evidence>
<keyword evidence="7" id="KW-0862">Zinc</keyword>
<evidence type="ECO:0000256" key="4">
    <source>
        <dbReference type="ARBA" id="ARBA00022723"/>
    </source>
</evidence>
<protein>
    <submittedName>
        <fullName evidence="11">Peptidase M43, pregnancy-associated plasma-A</fullName>
    </submittedName>
</protein>
<reference evidence="11 12" key="1">
    <citation type="journal article" date="2016" name="Genome Biol. Evol.">
        <title>Divergent and convergent evolution of fungal pathogenicity.</title>
        <authorList>
            <person name="Shang Y."/>
            <person name="Xiao G."/>
            <person name="Zheng P."/>
            <person name="Cen K."/>
            <person name="Zhan S."/>
            <person name="Wang C."/>
        </authorList>
    </citation>
    <scope>NUCLEOTIDE SEQUENCE [LARGE SCALE GENOMIC DNA]</scope>
    <source>
        <strain evidence="11 12">RCEF 2490</strain>
    </source>
</reference>
<keyword evidence="9" id="KW-1015">Disulfide bond</keyword>
<comment type="similarity">
    <text evidence="2">Belongs to the peptidase M43B family.</text>
</comment>
<dbReference type="InterPro" id="IPR008754">
    <property type="entry name" value="Peptidase_M43"/>
</dbReference>
<evidence type="ECO:0000256" key="8">
    <source>
        <dbReference type="ARBA" id="ARBA00023049"/>
    </source>
</evidence>
<keyword evidence="12" id="KW-1185">Reference proteome</keyword>
<comment type="function">
    <text evidence="1">Secreted metalloproteinase that allows assimilation of proteinaceous substrates.</text>
</comment>
<dbReference type="STRING" id="1081109.A0A162I577"/>
<evidence type="ECO:0000256" key="1">
    <source>
        <dbReference type="ARBA" id="ARBA00003174"/>
    </source>
</evidence>
<comment type="caution">
    <text evidence="11">The sequence shown here is derived from an EMBL/GenBank/DDBJ whole genome shotgun (WGS) entry which is preliminary data.</text>
</comment>
<keyword evidence="8" id="KW-0482">Metalloprotease</keyword>
<evidence type="ECO:0000256" key="3">
    <source>
        <dbReference type="ARBA" id="ARBA00022670"/>
    </source>
</evidence>
<evidence type="ECO:0000313" key="12">
    <source>
        <dbReference type="Proteomes" id="UP000078544"/>
    </source>
</evidence>
<dbReference type="AlphaFoldDB" id="A0A162I577"/>
<dbReference type="Proteomes" id="UP000078544">
    <property type="component" value="Unassembled WGS sequence"/>
</dbReference>
<dbReference type="SUPFAM" id="SSF55486">
    <property type="entry name" value="Metalloproteases ('zincins'), catalytic domain"/>
    <property type="match status" value="1"/>
</dbReference>
<dbReference type="PANTHER" id="PTHR47466:SF1">
    <property type="entry name" value="METALLOPROTEASE MEP1 (AFU_ORTHOLOGUE AFUA_1G07730)-RELATED"/>
    <property type="match status" value="1"/>
</dbReference>